<keyword evidence="1" id="KW-0732">Signal</keyword>
<evidence type="ECO:0000256" key="1">
    <source>
        <dbReference type="SAM" id="SignalP"/>
    </source>
</evidence>
<proteinExistence type="predicted"/>
<accession>A0AAV2QEY2</accession>
<dbReference type="AlphaFoldDB" id="A0AAV2QEY2"/>
<feature type="signal peptide" evidence="1">
    <location>
        <begin position="1"/>
        <end position="28"/>
    </location>
</feature>
<keyword evidence="3" id="KW-1185">Reference proteome</keyword>
<evidence type="ECO:0000313" key="3">
    <source>
        <dbReference type="Proteomes" id="UP001497623"/>
    </source>
</evidence>
<feature type="chain" id="PRO_5043562041" description="Right handed beta helix domain-containing protein" evidence="1">
    <location>
        <begin position="29"/>
        <end position="735"/>
    </location>
</feature>
<dbReference type="InterPro" id="IPR011050">
    <property type="entry name" value="Pectin_lyase_fold/virulence"/>
</dbReference>
<dbReference type="PANTHER" id="PTHR36453:SF1">
    <property type="entry name" value="RIGHT HANDED BETA HELIX DOMAIN-CONTAINING PROTEIN"/>
    <property type="match status" value="1"/>
</dbReference>
<evidence type="ECO:0008006" key="4">
    <source>
        <dbReference type="Google" id="ProtNLM"/>
    </source>
</evidence>
<dbReference type="Proteomes" id="UP001497623">
    <property type="component" value="Unassembled WGS sequence"/>
</dbReference>
<evidence type="ECO:0000313" key="2">
    <source>
        <dbReference type="EMBL" id="CAL4079245.1"/>
    </source>
</evidence>
<dbReference type="SUPFAM" id="SSF51126">
    <property type="entry name" value="Pectin lyase-like"/>
    <property type="match status" value="2"/>
</dbReference>
<name>A0AAV2QEY2_MEGNR</name>
<reference evidence="2 3" key="1">
    <citation type="submission" date="2024-05" db="EMBL/GenBank/DDBJ databases">
        <authorList>
            <person name="Wallberg A."/>
        </authorList>
    </citation>
    <scope>NUCLEOTIDE SEQUENCE [LARGE SCALE GENOMIC DNA]</scope>
</reference>
<dbReference type="PANTHER" id="PTHR36453">
    <property type="entry name" value="SECRETED PROTEIN-RELATED"/>
    <property type="match status" value="1"/>
</dbReference>
<protein>
    <recommendedName>
        <fullName evidence="4">Right handed beta helix domain-containing protein</fullName>
    </recommendedName>
</protein>
<gene>
    <name evidence="2" type="ORF">MNOR_LOCUS10886</name>
</gene>
<sequence>YLVIGLFAITMIFVLLLFCASAPYEVDSFSFVVDEKNGDDGNNGHNNHHAFKTIQRCVDELTISPLGDQCLIRHGRYHEEVNLHGLKGTPEIPYVLKGYFDERPVWDGTISIQPTHWDFDEETGICSATIEEEIFALLLNEELLTAARWPNALWSDKTIFNNSYWGHCSTKSSYGHIVDNGAAGLAESGINATGTMAILNIGSFDTYVRPVSYHEPGTDNFTYNHDMGHVHWLNSGNQYYLEAGLALLDAPGEWVYENTSKTLYIIPPNGICPDPSTTDLRGRTIDYGLSITNATGVTIANMTFIASTVHAFNSHGPHHTDGHIDEITLHSIYFKFPASSHRMLGSYALPKQTKLMANQKAPIGRISVINCTFIGSEGVTLIHDGLNNYIHNNLFWWNDWTGQDDRNGGTIKGWGRDTEFSSNTMWYNGATSGLRVGMSPTVKLNHVIGQCAGKIQSDGSGLQIQAHQQTGATVSHNWVHDSPKHGLRFDGDHGGLSGYQGFNVIWNTTGIMTKGDNHTVENNLAIDSHSECDLCVIYKLRHDTYIQNNLTDIINNAAMKADGGKNVFDGGRWPIAGETIENNYFNLDVKVNIEDADNWDFRPVDGGVLTQGSELIGPYEPGTASLTYWIPGQKLYKASTPIPPSGSFVSDSRNVVMFLGGYTADQHHFYFGSDEALVKYASMDDEEFRQSHSGDHNICLLPSLLSNTKYFWRVDVQWGGYVYKGDVWTFTTENN</sequence>
<feature type="non-terminal residue" evidence="2">
    <location>
        <position position="1"/>
    </location>
</feature>
<dbReference type="EMBL" id="CAXKWB010005608">
    <property type="protein sequence ID" value="CAL4079245.1"/>
    <property type="molecule type" value="Genomic_DNA"/>
</dbReference>
<comment type="caution">
    <text evidence="2">The sequence shown here is derived from an EMBL/GenBank/DDBJ whole genome shotgun (WGS) entry which is preliminary data.</text>
</comment>
<organism evidence="2 3">
    <name type="scientific">Meganyctiphanes norvegica</name>
    <name type="common">Northern krill</name>
    <name type="synonym">Thysanopoda norvegica</name>
    <dbReference type="NCBI Taxonomy" id="48144"/>
    <lineage>
        <taxon>Eukaryota</taxon>
        <taxon>Metazoa</taxon>
        <taxon>Ecdysozoa</taxon>
        <taxon>Arthropoda</taxon>
        <taxon>Crustacea</taxon>
        <taxon>Multicrustacea</taxon>
        <taxon>Malacostraca</taxon>
        <taxon>Eumalacostraca</taxon>
        <taxon>Eucarida</taxon>
        <taxon>Euphausiacea</taxon>
        <taxon>Euphausiidae</taxon>
        <taxon>Meganyctiphanes</taxon>
    </lineage>
</organism>